<proteinExistence type="predicted"/>
<dbReference type="EMBL" id="JACHGK010000013">
    <property type="protein sequence ID" value="MBB6446736.1"/>
    <property type="molecule type" value="Genomic_DNA"/>
</dbReference>
<dbReference type="InterPro" id="IPR010359">
    <property type="entry name" value="IrrE_HExxH"/>
</dbReference>
<evidence type="ECO:0000259" key="1">
    <source>
        <dbReference type="Pfam" id="PF06114"/>
    </source>
</evidence>
<name>A0A7X0HW85_9BACI</name>
<organism evidence="2 3">
    <name type="scientific">Bacillus benzoevorans</name>
    <dbReference type="NCBI Taxonomy" id="1456"/>
    <lineage>
        <taxon>Bacteria</taxon>
        <taxon>Bacillati</taxon>
        <taxon>Bacillota</taxon>
        <taxon>Bacilli</taxon>
        <taxon>Bacillales</taxon>
        <taxon>Bacillaceae</taxon>
        <taxon>Bacillus</taxon>
    </lineage>
</organism>
<feature type="domain" description="IrrE N-terminal-like" evidence="1">
    <location>
        <begin position="63"/>
        <end position="179"/>
    </location>
</feature>
<reference evidence="2 3" key="1">
    <citation type="submission" date="2020-08" db="EMBL/GenBank/DDBJ databases">
        <title>Genomic Encyclopedia of Type Strains, Phase IV (KMG-IV): sequencing the most valuable type-strain genomes for metagenomic binning, comparative biology and taxonomic classification.</title>
        <authorList>
            <person name="Goeker M."/>
        </authorList>
    </citation>
    <scope>NUCLEOTIDE SEQUENCE [LARGE SCALE GENOMIC DNA]</scope>
    <source>
        <strain evidence="2 3">DSM 5391</strain>
    </source>
</reference>
<comment type="caution">
    <text evidence="2">The sequence shown here is derived from an EMBL/GenBank/DDBJ whole genome shotgun (WGS) entry which is preliminary data.</text>
</comment>
<protein>
    <submittedName>
        <fullName evidence="2">Zn-dependent peptidase ImmA (M78 family)</fullName>
    </submittedName>
</protein>
<keyword evidence="3" id="KW-1185">Reference proteome</keyword>
<evidence type="ECO:0000313" key="3">
    <source>
        <dbReference type="Proteomes" id="UP000531594"/>
    </source>
</evidence>
<accession>A0A7X0HW85</accession>
<sequence length="271" mass="32503">MINKENIEQIILYNQKYHSIVKEKIDSLRALSDPLITSKPLEFIKTHLYENSYVLEFPINNLEYGGLVFYHHQNFYIQINTAQPKIYENFMWAHEFYHFFFDKDRIKGKEENSILIDSIFDEKERLPNLFASEFLINDFALERKFKFFKKEFDGTSLVDIVINLIAVFELPYKAIVIKLAQNNLIEIVEAKEIIDYDYKRNLPDYIDRTLFSPSNKIRIDNIDRLASVASSNMNEEDYQSIMDRYNKLYEIVLEWRKKSDGDKKYESYRRS</sequence>
<dbReference type="AlphaFoldDB" id="A0A7X0HW85"/>
<evidence type="ECO:0000313" key="2">
    <source>
        <dbReference type="EMBL" id="MBB6446736.1"/>
    </source>
</evidence>
<dbReference type="RefSeq" id="WP_184528008.1">
    <property type="nucleotide sequence ID" value="NZ_JACHGK010000013.1"/>
</dbReference>
<gene>
    <name evidence="2" type="ORF">HNR53_003400</name>
</gene>
<dbReference type="Proteomes" id="UP000531594">
    <property type="component" value="Unassembled WGS sequence"/>
</dbReference>
<dbReference type="Pfam" id="PF06114">
    <property type="entry name" value="Peptidase_M78"/>
    <property type="match status" value="1"/>
</dbReference>
<dbReference type="Gene3D" id="1.10.10.2910">
    <property type="match status" value="1"/>
</dbReference>